<keyword evidence="1" id="KW-0812">Transmembrane</keyword>
<dbReference type="AlphaFoldDB" id="A0A7S1GGR6"/>
<keyword evidence="1" id="KW-1133">Transmembrane helix</keyword>
<dbReference type="EMBL" id="HBFW01000571">
    <property type="protein sequence ID" value="CAD8929336.1"/>
    <property type="molecule type" value="Transcribed_RNA"/>
</dbReference>
<name>A0A7S1GGR6_CYCTE</name>
<feature type="transmembrane region" description="Helical" evidence="1">
    <location>
        <begin position="69"/>
        <end position="86"/>
    </location>
</feature>
<gene>
    <name evidence="2" type="ORF">CTEN0397_LOCUS353</name>
</gene>
<keyword evidence="1" id="KW-0472">Membrane</keyword>
<sequence length="164" mass="17936">MLFECAAPTALMVASVVRYAIWPMALKAGTDTSIFKAPRALLEHNANVLMVLVEIGLLGGLPIRLQDFSVAPLFGIVYIFFTWSMSESWVAKTKGPQFIYFFMDTTLGIKTSLFLLALLGVLSSYYGLFWLASYSICHGGGGVTVNTLMIALISSLVCKFSDGW</sequence>
<organism evidence="2">
    <name type="scientific">Cyclophora tenuis</name>
    <name type="common">Marine diatom</name>
    <dbReference type="NCBI Taxonomy" id="216820"/>
    <lineage>
        <taxon>Eukaryota</taxon>
        <taxon>Sar</taxon>
        <taxon>Stramenopiles</taxon>
        <taxon>Ochrophyta</taxon>
        <taxon>Bacillariophyta</taxon>
        <taxon>Fragilariophyceae</taxon>
        <taxon>Fragilariophycidae</taxon>
        <taxon>Cyclophorales</taxon>
        <taxon>Cyclophoraceae</taxon>
        <taxon>Cyclophora</taxon>
    </lineage>
</organism>
<evidence type="ECO:0000256" key="1">
    <source>
        <dbReference type="SAM" id="Phobius"/>
    </source>
</evidence>
<accession>A0A7S1GGR6</accession>
<proteinExistence type="predicted"/>
<protein>
    <submittedName>
        <fullName evidence="2">Uncharacterized protein</fullName>
    </submittedName>
</protein>
<reference evidence="2" key="1">
    <citation type="submission" date="2021-01" db="EMBL/GenBank/DDBJ databases">
        <authorList>
            <person name="Corre E."/>
            <person name="Pelletier E."/>
            <person name="Niang G."/>
            <person name="Scheremetjew M."/>
            <person name="Finn R."/>
            <person name="Kale V."/>
            <person name="Holt S."/>
            <person name="Cochrane G."/>
            <person name="Meng A."/>
            <person name="Brown T."/>
            <person name="Cohen L."/>
        </authorList>
    </citation>
    <scope>NUCLEOTIDE SEQUENCE</scope>
    <source>
        <strain evidence="2">ECT3854</strain>
    </source>
</reference>
<feature type="transmembrane region" description="Helical" evidence="1">
    <location>
        <begin position="128"/>
        <end position="158"/>
    </location>
</feature>
<evidence type="ECO:0000313" key="2">
    <source>
        <dbReference type="EMBL" id="CAD8929336.1"/>
    </source>
</evidence>